<proteinExistence type="predicted"/>
<name>A0AAV3YTW6_9GAST</name>
<evidence type="ECO:0000313" key="3">
    <source>
        <dbReference type="Proteomes" id="UP000735302"/>
    </source>
</evidence>
<protein>
    <submittedName>
        <fullName evidence="2">Uncharacterized protein</fullName>
    </submittedName>
</protein>
<accession>A0AAV3YTW6</accession>
<dbReference type="InterPro" id="IPR022894">
    <property type="entry name" value="Oligoribonuclease"/>
</dbReference>
<dbReference type="Proteomes" id="UP000735302">
    <property type="component" value="Unassembled WGS sequence"/>
</dbReference>
<dbReference type="PANTHER" id="PTHR11046:SF25">
    <property type="match status" value="1"/>
</dbReference>
<organism evidence="2 3">
    <name type="scientific">Plakobranchus ocellatus</name>
    <dbReference type="NCBI Taxonomy" id="259542"/>
    <lineage>
        <taxon>Eukaryota</taxon>
        <taxon>Metazoa</taxon>
        <taxon>Spiralia</taxon>
        <taxon>Lophotrochozoa</taxon>
        <taxon>Mollusca</taxon>
        <taxon>Gastropoda</taxon>
        <taxon>Heterobranchia</taxon>
        <taxon>Euthyneura</taxon>
        <taxon>Panpulmonata</taxon>
        <taxon>Sacoglossa</taxon>
        <taxon>Placobranchoidea</taxon>
        <taxon>Plakobranchidae</taxon>
        <taxon>Plakobranchus</taxon>
    </lineage>
</organism>
<dbReference type="EMBL" id="BLXT01001405">
    <property type="protein sequence ID" value="GFN85358.1"/>
    <property type="molecule type" value="Genomic_DNA"/>
</dbReference>
<reference evidence="2 3" key="1">
    <citation type="journal article" date="2021" name="Elife">
        <title>Chloroplast acquisition without the gene transfer in kleptoplastic sea slugs, Plakobranchus ocellatus.</title>
        <authorList>
            <person name="Maeda T."/>
            <person name="Takahashi S."/>
            <person name="Yoshida T."/>
            <person name="Shimamura S."/>
            <person name="Takaki Y."/>
            <person name="Nagai Y."/>
            <person name="Toyoda A."/>
            <person name="Suzuki Y."/>
            <person name="Arimoto A."/>
            <person name="Ishii H."/>
            <person name="Satoh N."/>
            <person name="Nishiyama T."/>
            <person name="Hasebe M."/>
            <person name="Maruyama T."/>
            <person name="Minagawa J."/>
            <person name="Obokata J."/>
            <person name="Shigenobu S."/>
        </authorList>
    </citation>
    <scope>NUCLEOTIDE SEQUENCE [LARGE SCALE GENOMIC DNA]</scope>
</reference>
<sequence length="416" mass="47368">MDLINEFHITNSHKSHLTVDVRTIPGGTAADYTEHINSAMANLANVYSKFYEADEAEILSAIKHKISCLVTDRAPVNSRVVQNLQEGINSDIIELHCNVHPLDGFAKKCKSALILFDTEEKYYCFGKEGRVANLILAVSKMRHKAGSGDPEGFKDFLRTHDLPLSTFPHYVGNRLHILLHSAGILFLHKEKFFTFLSEKSTAGQLQQAILHDLKLPSLLDQLWALAVIGKAVSGPWMSKFYISKGSNLEMVPVLQSSRTQLQNCEKNITQLMKLDFDVFGQPIQDDPDWLNQHNCKEKEKLVAFVVKTASLVWKESAAAEKLICTEISRRRQAVSQKRDASKRYSFSKEIKKAIKGEVSEVVLDQECRNLLQKFKHDPHVLTSMLFLQVWFEDEQDIPYYGRIQSYKMKDNKAKKE</sequence>
<keyword evidence="1" id="KW-0378">Hydrolase</keyword>
<keyword evidence="1" id="KW-0540">Nuclease</keyword>
<keyword evidence="3" id="KW-1185">Reference proteome</keyword>
<dbReference type="AlphaFoldDB" id="A0AAV3YTW6"/>
<evidence type="ECO:0000256" key="1">
    <source>
        <dbReference type="ARBA" id="ARBA00022722"/>
    </source>
</evidence>
<evidence type="ECO:0000313" key="2">
    <source>
        <dbReference type="EMBL" id="GFN85358.1"/>
    </source>
</evidence>
<comment type="caution">
    <text evidence="2">The sequence shown here is derived from an EMBL/GenBank/DDBJ whole genome shotgun (WGS) entry which is preliminary data.</text>
</comment>
<dbReference type="PANTHER" id="PTHR11046">
    <property type="entry name" value="OLIGORIBONUCLEASE, MITOCHONDRIAL"/>
    <property type="match status" value="1"/>
</dbReference>
<dbReference type="GO" id="GO:0000175">
    <property type="term" value="F:3'-5'-RNA exonuclease activity"/>
    <property type="evidence" value="ECO:0007669"/>
    <property type="project" value="InterPro"/>
</dbReference>
<gene>
    <name evidence="2" type="ORF">PoB_001186400</name>
</gene>